<gene>
    <name evidence="1" type="ORF">A2290_04710</name>
</gene>
<reference evidence="1 2" key="1">
    <citation type="journal article" date="2016" name="Nat. Commun.">
        <title>Thousands of microbial genomes shed light on interconnected biogeochemical processes in an aquifer system.</title>
        <authorList>
            <person name="Anantharaman K."/>
            <person name="Brown C.T."/>
            <person name="Hug L.A."/>
            <person name="Sharon I."/>
            <person name="Castelle C.J."/>
            <person name="Probst A.J."/>
            <person name="Thomas B.C."/>
            <person name="Singh A."/>
            <person name="Wilkins M.J."/>
            <person name="Karaoz U."/>
            <person name="Brodie E.L."/>
            <person name="Williams K.H."/>
            <person name="Hubbard S.S."/>
            <person name="Banfield J.F."/>
        </authorList>
    </citation>
    <scope>NUCLEOTIDE SEQUENCE [LARGE SCALE GENOMIC DNA]</scope>
</reference>
<sequence length="86" mass="9518">MISSSSPINRWAGVERAVQPLPKPEYTQKSPSSFGTAMPLILLNVLTIDSIDSFFSEKIKSVLVLTLLTTILVSNLISKFELPKRL</sequence>
<comment type="caution">
    <text evidence="1">The sequence shown here is derived from an EMBL/GenBank/DDBJ whole genome shotgun (WGS) entry which is preliminary data.</text>
</comment>
<organism evidence="1 2">
    <name type="scientific">candidate division WOR-1 bacterium RIFOXYB2_FULL_36_35</name>
    <dbReference type="NCBI Taxonomy" id="1802578"/>
    <lineage>
        <taxon>Bacteria</taxon>
        <taxon>Bacillati</taxon>
        <taxon>Saganbacteria</taxon>
    </lineage>
</organism>
<dbReference type="EMBL" id="MEUA01000058">
    <property type="protein sequence ID" value="OGC13335.1"/>
    <property type="molecule type" value="Genomic_DNA"/>
</dbReference>
<accession>A0A1F4RYR5</accession>
<protein>
    <submittedName>
        <fullName evidence="1">Uncharacterized protein</fullName>
    </submittedName>
</protein>
<name>A0A1F4RYR5_UNCSA</name>
<dbReference type="AlphaFoldDB" id="A0A1F4RYR5"/>
<evidence type="ECO:0000313" key="1">
    <source>
        <dbReference type="EMBL" id="OGC13335.1"/>
    </source>
</evidence>
<evidence type="ECO:0000313" key="2">
    <source>
        <dbReference type="Proteomes" id="UP000177905"/>
    </source>
</evidence>
<dbReference type="Proteomes" id="UP000177905">
    <property type="component" value="Unassembled WGS sequence"/>
</dbReference>
<proteinExistence type="predicted"/>